<proteinExistence type="predicted"/>
<dbReference type="AlphaFoldDB" id="A0A6C0HET3"/>
<protein>
    <submittedName>
        <fullName evidence="2">Uncharacterized protein</fullName>
    </submittedName>
</protein>
<keyword evidence="1" id="KW-0472">Membrane</keyword>
<sequence>MADQITNILNLQDTELANSIQKLSSDPAKLNSFIAQRKARVYNSVTKEHSDSFKKIYGDYTRSSDGIKNTLYFHARNKDLDNLQESEYTKMKTQADVVSFNNQNAKRQYEINEWTANNKLDTLFFFQLLLIVLTLIGPLLYAKRIGLIPSSVYYGVTTLIGLAVVLTLLVRLQYNIKARDTRLWNRRRFAKMGGPPTSVSCDAVSSLVGKAGDNLHYFGDQAQNFGKMIAGSVSQDLNDASSGISGMFSSTSNSPLSNGPAPVD</sequence>
<accession>A0A6C0HET3</accession>
<keyword evidence="1" id="KW-0812">Transmembrane</keyword>
<name>A0A6C0HET3_9ZZZZ</name>
<organism evidence="2">
    <name type="scientific">viral metagenome</name>
    <dbReference type="NCBI Taxonomy" id="1070528"/>
    <lineage>
        <taxon>unclassified sequences</taxon>
        <taxon>metagenomes</taxon>
        <taxon>organismal metagenomes</taxon>
    </lineage>
</organism>
<feature type="transmembrane region" description="Helical" evidence="1">
    <location>
        <begin position="123"/>
        <end position="141"/>
    </location>
</feature>
<evidence type="ECO:0000256" key="1">
    <source>
        <dbReference type="SAM" id="Phobius"/>
    </source>
</evidence>
<keyword evidence="1" id="KW-1133">Transmembrane helix</keyword>
<feature type="transmembrane region" description="Helical" evidence="1">
    <location>
        <begin position="153"/>
        <end position="172"/>
    </location>
</feature>
<evidence type="ECO:0000313" key="2">
    <source>
        <dbReference type="EMBL" id="QHT78944.1"/>
    </source>
</evidence>
<reference evidence="2" key="1">
    <citation type="journal article" date="2020" name="Nature">
        <title>Giant virus diversity and host interactions through global metagenomics.</title>
        <authorList>
            <person name="Schulz F."/>
            <person name="Roux S."/>
            <person name="Paez-Espino D."/>
            <person name="Jungbluth S."/>
            <person name="Walsh D.A."/>
            <person name="Denef V.J."/>
            <person name="McMahon K.D."/>
            <person name="Konstantinidis K.T."/>
            <person name="Eloe-Fadrosh E.A."/>
            <person name="Kyrpides N.C."/>
            <person name="Woyke T."/>
        </authorList>
    </citation>
    <scope>NUCLEOTIDE SEQUENCE</scope>
    <source>
        <strain evidence="2">GVMAG-M-3300023179-97</strain>
    </source>
</reference>
<dbReference type="EMBL" id="MN739942">
    <property type="protein sequence ID" value="QHT78944.1"/>
    <property type="molecule type" value="Genomic_DNA"/>
</dbReference>